<accession>A0A267AV71</accession>
<organism evidence="10 11">
    <name type="scientific">Pseudomonas fragi</name>
    <dbReference type="NCBI Taxonomy" id="296"/>
    <lineage>
        <taxon>Bacteria</taxon>
        <taxon>Pseudomonadati</taxon>
        <taxon>Pseudomonadota</taxon>
        <taxon>Gammaproteobacteria</taxon>
        <taxon>Pseudomonadales</taxon>
        <taxon>Pseudomonadaceae</taxon>
        <taxon>Pseudomonas</taxon>
    </lineage>
</organism>
<dbReference type="InterPro" id="IPR029489">
    <property type="entry name" value="OGT/SEC/SPY_C"/>
</dbReference>
<dbReference type="SMART" id="SM00028">
    <property type="entry name" value="TPR"/>
    <property type="match status" value="4"/>
</dbReference>
<dbReference type="PANTHER" id="PTHR44998">
    <property type="match status" value="1"/>
</dbReference>
<feature type="repeat" description="TPR" evidence="8">
    <location>
        <begin position="143"/>
        <end position="176"/>
    </location>
</feature>
<protein>
    <recommendedName>
        <fullName evidence="3">protein O-GlcNAc transferase</fullName>
        <ecNumber evidence="3">2.4.1.255</ecNumber>
    </recommendedName>
</protein>
<evidence type="ECO:0000256" key="2">
    <source>
        <dbReference type="ARBA" id="ARBA00005386"/>
    </source>
</evidence>
<dbReference type="PANTHER" id="PTHR44998:SF1">
    <property type="entry name" value="UDP-N-ACETYLGLUCOSAMINE--PEPTIDE N-ACETYLGLUCOSAMINYLTRANSFERASE 110 KDA SUBUNIT"/>
    <property type="match status" value="1"/>
</dbReference>
<feature type="domain" description="O-GlcNAc transferase C-terminal" evidence="9">
    <location>
        <begin position="447"/>
        <end position="635"/>
    </location>
</feature>
<evidence type="ECO:0000256" key="1">
    <source>
        <dbReference type="ARBA" id="ARBA00004922"/>
    </source>
</evidence>
<reference evidence="10 11" key="1">
    <citation type="submission" date="2017-08" db="EMBL/GenBank/DDBJ databases">
        <title>Genomic and metabolic characterisation of spoilage-associated Pseudomonas species.</title>
        <authorList>
            <person name="Stanborough T."/>
            <person name="Fegan N."/>
            <person name="Powell S.M."/>
            <person name="Singh T."/>
            <person name="Tamplin M.L."/>
            <person name="Chandry P.S."/>
        </authorList>
    </citation>
    <scope>NUCLEOTIDE SEQUENCE [LARGE SCALE GENOMIC DNA]</scope>
    <source>
        <strain evidence="10 11">F1801</strain>
    </source>
</reference>
<dbReference type="Pfam" id="PF13181">
    <property type="entry name" value="TPR_8"/>
    <property type="match status" value="1"/>
</dbReference>
<dbReference type="EC" id="2.4.1.255" evidence="3"/>
<dbReference type="Gene3D" id="1.25.40.10">
    <property type="entry name" value="Tetratricopeptide repeat domain"/>
    <property type="match status" value="2"/>
</dbReference>
<name>A0A267AV71_PSEFR</name>
<sequence length="669" mass="74524">MSKKASTVFDVQPIVSALGCGNAVLGELLARKALKKHPRNPEVLHLCGVACLMKGKAEQAQQLILSALMLRRTDGAYWLNLALARQQLGNEDDAGTAFRQCLLLQPDNPQAANNLGNILKLQARFAEAEALYRQAIDKNPAYSLAYLSLGNLLCDLRRSEEAIQILQQAVARFPNSAPIGGALGQALENRKRFVEAAREYKRAHQWNGLQRMLRTLCDWSELATVDEALLKRFNQDSQYHPSPWGLILLPGLSPRLHLEAGRRYAEHFWGKYLTRTPLAQEPVQEGRLRIGYLSCDFYDHATLHLLMGVLERHDPARVDVQLFDISPVRDDVYTCRLAATGLPRHDLSELSDEGAAQLIAGQRLHILVDLKGFTTGARLGISARRPAPVIVSWLGYPGSLGHPGLADYLLGDPVVTPPEHAGHYSETLALLPDCYQPNDRHRAQGKLDSRRDAGLPETGLVFCSFNQLLKLNPRQLDLWCRLLREVPGSLLWLLDPEDDSARTNVIAEVQRRSISAERLIFAPRLRQDLHLARLGLADIALDSFPCTSHTTASDVLWAGVPLLTRSGETFASRVAASLLHTHGFDDLVAVDDEDYVAKVRTLASSPERRAELRQRLERARLSSPLFDTVAFTRNLEALFDAIWRHHQHAPDNREPVKAAVFPSEPPAKE</sequence>
<dbReference type="GO" id="GO:0097363">
    <property type="term" value="F:protein O-acetylglucosaminyltransferase activity"/>
    <property type="evidence" value="ECO:0007669"/>
    <property type="project" value="UniProtKB-EC"/>
</dbReference>
<dbReference type="InterPro" id="IPR011990">
    <property type="entry name" value="TPR-like_helical_dom_sf"/>
</dbReference>
<dbReference type="PROSITE" id="PS50005">
    <property type="entry name" value="TPR"/>
    <property type="match status" value="3"/>
</dbReference>
<comment type="similarity">
    <text evidence="2">Belongs to the glycosyltransferase 41 family. O-GlcNAc transferase subfamily.</text>
</comment>
<dbReference type="RefSeq" id="WP_095035101.1">
    <property type="nucleotide sequence ID" value="NZ_NQKQ01000001.1"/>
</dbReference>
<keyword evidence="4" id="KW-0328">Glycosyltransferase</keyword>
<dbReference type="Gene3D" id="3.40.50.2000">
    <property type="entry name" value="Glycogen Phosphorylase B"/>
    <property type="match status" value="1"/>
</dbReference>
<dbReference type="SUPFAM" id="SSF48452">
    <property type="entry name" value="TPR-like"/>
    <property type="match status" value="1"/>
</dbReference>
<comment type="caution">
    <text evidence="10">The sequence shown here is derived from an EMBL/GenBank/DDBJ whole genome shotgun (WGS) entry which is preliminary data.</text>
</comment>
<dbReference type="Gene3D" id="3.40.50.11380">
    <property type="match status" value="1"/>
</dbReference>
<evidence type="ECO:0000313" key="10">
    <source>
        <dbReference type="EMBL" id="PAA15779.1"/>
    </source>
</evidence>
<evidence type="ECO:0000259" key="9">
    <source>
        <dbReference type="Pfam" id="PF13844"/>
    </source>
</evidence>
<dbReference type="InterPro" id="IPR019734">
    <property type="entry name" value="TPR_rpt"/>
</dbReference>
<evidence type="ECO:0000256" key="3">
    <source>
        <dbReference type="ARBA" id="ARBA00011970"/>
    </source>
</evidence>
<comment type="pathway">
    <text evidence="1">Protein modification; protein glycosylation.</text>
</comment>
<evidence type="ECO:0000256" key="7">
    <source>
        <dbReference type="ARBA" id="ARBA00022803"/>
    </source>
</evidence>
<evidence type="ECO:0000313" key="11">
    <source>
        <dbReference type="Proteomes" id="UP000215861"/>
    </source>
</evidence>
<feature type="repeat" description="TPR" evidence="8">
    <location>
        <begin position="75"/>
        <end position="108"/>
    </location>
</feature>
<evidence type="ECO:0000256" key="5">
    <source>
        <dbReference type="ARBA" id="ARBA00022679"/>
    </source>
</evidence>
<keyword evidence="5" id="KW-0808">Transferase</keyword>
<evidence type="ECO:0000256" key="4">
    <source>
        <dbReference type="ARBA" id="ARBA00022676"/>
    </source>
</evidence>
<dbReference type="AlphaFoldDB" id="A0A267AV71"/>
<keyword evidence="6" id="KW-0677">Repeat</keyword>
<feature type="repeat" description="TPR" evidence="8">
    <location>
        <begin position="109"/>
        <end position="142"/>
    </location>
</feature>
<feature type="domain" description="O-GlcNAc transferase C-terminal" evidence="9">
    <location>
        <begin position="283"/>
        <end position="439"/>
    </location>
</feature>
<evidence type="ECO:0000256" key="6">
    <source>
        <dbReference type="ARBA" id="ARBA00022737"/>
    </source>
</evidence>
<gene>
    <name evidence="10" type="ORF">CJU81_00590</name>
</gene>
<dbReference type="OrthoDB" id="255821at2"/>
<dbReference type="Proteomes" id="UP000215861">
    <property type="component" value="Unassembled WGS sequence"/>
</dbReference>
<evidence type="ECO:0000256" key="8">
    <source>
        <dbReference type="PROSITE-ProRule" id="PRU00339"/>
    </source>
</evidence>
<dbReference type="EMBL" id="NQKQ01000001">
    <property type="protein sequence ID" value="PAA15779.1"/>
    <property type="molecule type" value="Genomic_DNA"/>
</dbReference>
<proteinExistence type="inferred from homology"/>
<keyword evidence="7 8" id="KW-0802">TPR repeat</keyword>
<dbReference type="Pfam" id="PF13844">
    <property type="entry name" value="Glyco_transf_41"/>
    <property type="match status" value="2"/>
</dbReference>
<dbReference type="Pfam" id="PF14559">
    <property type="entry name" value="TPR_19"/>
    <property type="match status" value="1"/>
</dbReference>